<dbReference type="InterPro" id="IPR009987">
    <property type="entry name" value="IM_PilM"/>
</dbReference>
<dbReference type="InterPro" id="IPR041884">
    <property type="entry name" value="PilM_C-ter"/>
</dbReference>
<gene>
    <name evidence="1" type="primary">pilM</name>
    <name evidence="1" type="ORF">GIW56_24540</name>
</gene>
<dbReference type="Pfam" id="PF07419">
    <property type="entry name" value="PilM"/>
    <property type="match status" value="1"/>
</dbReference>
<dbReference type="RefSeq" id="WP_236384474.1">
    <property type="nucleotide sequence ID" value="NZ_WKED01000065.1"/>
</dbReference>
<accession>A0ABS9FCA3</accession>
<sequence>MTMHWVILMILIIATGVSVETQNQEQRAFDYATLDSLSRNFLVYRSAATEFARSNPTFSGVPNDSALSLPAWFVKPLGVESYIAAGTTYTYFNGVAPSGMSSALVELTQSAVVGVKRSGMLISPVTGATGISIPPAVPEGAIVAVN</sequence>
<reference evidence="1 2" key="1">
    <citation type="submission" date="2019-11" db="EMBL/GenBank/DDBJ databases">
        <title>Epiphytic Pseudomonas syringae from cherry orchards.</title>
        <authorList>
            <person name="Hulin M.T."/>
        </authorList>
    </citation>
    <scope>NUCLEOTIDE SEQUENCE [LARGE SCALE GENOMIC DNA]</scope>
    <source>
        <strain evidence="1 2">PA-6-5B</strain>
    </source>
</reference>
<dbReference type="Gene3D" id="6.20.120.30">
    <property type="entry name" value="PilM protein, C-terminal domain"/>
    <property type="match status" value="1"/>
</dbReference>
<evidence type="ECO:0000313" key="2">
    <source>
        <dbReference type="Proteomes" id="UP000814003"/>
    </source>
</evidence>
<organism evidence="1 2">
    <name type="scientific">Pseudomonas gessardii</name>
    <dbReference type="NCBI Taxonomy" id="78544"/>
    <lineage>
        <taxon>Bacteria</taxon>
        <taxon>Pseudomonadati</taxon>
        <taxon>Pseudomonadota</taxon>
        <taxon>Gammaproteobacteria</taxon>
        <taxon>Pseudomonadales</taxon>
        <taxon>Pseudomonadaceae</taxon>
        <taxon>Pseudomonas</taxon>
    </lineage>
</organism>
<protein>
    <submittedName>
        <fullName evidence="1">Type IV pilus biogenesis protein PilM</fullName>
    </submittedName>
</protein>
<dbReference type="InterPro" id="IPR041883">
    <property type="entry name" value="PilM_N-ter"/>
</dbReference>
<dbReference type="EMBL" id="WKED01000065">
    <property type="protein sequence ID" value="MCF5109988.1"/>
    <property type="molecule type" value="Genomic_DNA"/>
</dbReference>
<proteinExistence type="predicted"/>
<name>A0ABS9FCA3_9PSED</name>
<comment type="caution">
    <text evidence="1">The sequence shown here is derived from an EMBL/GenBank/DDBJ whole genome shotgun (WGS) entry which is preliminary data.</text>
</comment>
<keyword evidence="2" id="KW-1185">Reference proteome</keyword>
<dbReference type="Proteomes" id="UP000814003">
    <property type="component" value="Unassembled WGS sequence"/>
</dbReference>
<evidence type="ECO:0000313" key="1">
    <source>
        <dbReference type="EMBL" id="MCF5109988.1"/>
    </source>
</evidence>
<dbReference type="Gene3D" id="3.30.1300.90">
    <property type="entry name" value="PilM protein, N-terminal domain"/>
    <property type="match status" value="1"/>
</dbReference>